<dbReference type="EnsemblBacteria" id="ACC82284">
    <property type="protein sequence ID" value="ACC82284"/>
    <property type="gene ID" value="Npun_R3901"/>
</dbReference>
<dbReference type="CDD" id="cd00077">
    <property type="entry name" value="HDc"/>
    <property type="match status" value="1"/>
</dbReference>
<reference evidence="2 3" key="2">
    <citation type="journal article" date="2013" name="Plant Physiol.">
        <title>A Nostoc punctiforme Sugar Transporter Necessary to Establish a Cyanobacterium-Plant Symbiosis.</title>
        <authorList>
            <person name="Ekman M."/>
            <person name="Picossi S."/>
            <person name="Campbell E.L."/>
            <person name="Meeks J.C."/>
            <person name="Flores E."/>
        </authorList>
    </citation>
    <scope>NUCLEOTIDE SEQUENCE [LARGE SCALE GENOMIC DNA]</scope>
    <source>
        <strain evidence="3">ATCC 29133 / PCC 73102</strain>
    </source>
</reference>
<dbReference type="PhylomeDB" id="B2J5C7"/>
<dbReference type="HOGENOM" id="CLU_591653_0_0_3"/>
<evidence type="ECO:0000313" key="2">
    <source>
        <dbReference type="EMBL" id="ACC82284.1"/>
    </source>
</evidence>
<dbReference type="AlphaFoldDB" id="B2J5C7"/>
<proteinExistence type="predicted"/>
<evidence type="ECO:0000259" key="1">
    <source>
        <dbReference type="PROSITE" id="PS51832"/>
    </source>
</evidence>
<dbReference type="InterPro" id="IPR033415">
    <property type="entry name" value="CHASE6_C"/>
</dbReference>
<dbReference type="Gene3D" id="1.10.3210.10">
    <property type="entry name" value="Hypothetical protein af1432"/>
    <property type="match status" value="1"/>
</dbReference>
<organism evidence="2 3">
    <name type="scientific">Nostoc punctiforme (strain ATCC 29133 / PCC 73102)</name>
    <dbReference type="NCBI Taxonomy" id="63737"/>
    <lineage>
        <taxon>Bacteria</taxon>
        <taxon>Bacillati</taxon>
        <taxon>Cyanobacteriota</taxon>
        <taxon>Cyanophyceae</taxon>
        <taxon>Nostocales</taxon>
        <taxon>Nostocaceae</taxon>
        <taxon>Nostoc</taxon>
    </lineage>
</organism>
<gene>
    <name evidence="2" type="ordered locus">Npun_R3901</name>
</gene>
<dbReference type="EMBL" id="CP001037">
    <property type="protein sequence ID" value="ACC82284.1"/>
    <property type="molecule type" value="Genomic_DNA"/>
</dbReference>
<protein>
    <submittedName>
        <fullName evidence="2">Putative sensor protein</fullName>
    </submittedName>
</protein>
<dbReference type="InterPro" id="IPR003607">
    <property type="entry name" value="HD/PDEase_dom"/>
</dbReference>
<dbReference type="InterPro" id="IPR019278">
    <property type="entry name" value="DICT_dom"/>
</dbReference>
<dbReference type="eggNOG" id="COG2206">
    <property type="taxonomic scope" value="Bacteria"/>
</dbReference>
<dbReference type="Proteomes" id="UP000001191">
    <property type="component" value="Chromosome"/>
</dbReference>
<dbReference type="KEGG" id="npu:Npun_R3901"/>
<dbReference type="Pfam" id="PF13487">
    <property type="entry name" value="HD_5"/>
    <property type="match status" value="1"/>
</dbReference>
<keyword evidence="3" id="KW-1185">Reference proteome</keyword>
<feature type="domain" description="HD-GYP" evidence="1">
    <location>
        <begin position="247"/>
        <end position="448"/>
    </location>
</feature>
<dbReference type="PANTHER" id="PTHR45228:SF1">
    <property type="entry name" value="CYCLIC DI-GMP PHOSPHODIESTERASE TM_0186"/>
    <property type="match status" value="1"/>
</dbReference>
<dbReference type="InterPro" id="IPR052020">
    <property type="entry name" value="Cyclic_di-GMP/3'3'-cGAMP_PDE"/>
</dbReference>
<dbReference type="InterPro" id="IPR037522">
    <property type="entry name" value="HD_GYP_dom"/>
</dbReference>
<dbReference type="STRING" id="63737.Npun_R3901"/>
<dbReference type="eggNOG" id="COG4250">
    <property type="taxonomic scope" value="Bacteria"/>
</dbReference>
<name>B2J5C7_NOSP7</name>
<dbReference type="PROSITE" id="PS51832">
    <property type="entry name" value="HD_GYP"/>
    <property type="match status" value="1"/>
</dbReference>
<dbReference type="PANTHER" id="PTHR45228">
    <property type="entry name" value="CYCLIC DI-GMP PHOSPHODIESTERASE TM_0186-RELATED"/>
    <property type="match status" value="1"/>
</dbReference>
<reference evidence="3" key="1">
    <citation type="submission" date="2008-04" db="EMBL/GenBank/DDBJ databases">
        <title>Complete sequence of chromosome of Nostoc punctiforme ATCC 29133.</title>
        <authorList>
            <consortium name="US DOE Joint Genome Institute"/>
            <person name="Copeland A."/>
            <person name="Lucas S."/>
            <person name="Lapidus A."/>
            <person name="Glavina del Rio T."/>
            <person name="Dalin E."/>
            <person name="Tice H."/>
            <person name="Pitluck S."/>
            <person name="Chain P."/>
            <person name="Malfatti S."/>
            <person name="Shin M."/>
            <person name="Vergez L."/>
            <person name="Schmutz J."/>
            <person name="Larimer F."/>
            <person name="Land M."/>
            <person name="Hauser L."/>
            <person name="Kyrpides N."/>
            <person name="Kim E."/>
            <person name="Meeks J.C."/>
            <person name="Elhai J."/>
            <person name="Campbell E.L."/>
            <person name="Thiel T."/>
            <person name="Longmire J."/>
            <person name="Potts M."/>
            <person name="Atlas R."/>
        </authorList>
    </citation>
    <scope>NUCLEOTIDE SEQUENCE [LARGE SCALE GENOMIC DNA]</scope>
    <source>
        <strain evidence="3">ATCC 29133 / PCC 73102</strain>
    </source>
</reference>
<evidence type="ECO:0000313" key="3">
    <source>
        <dbReference type="Proteomes" id="UP000001191"/>
    </source>
</evidence>
<accession>B2J5C7</accession>
<dbReference type="Pfam" id="PF10069">
    <property type="entry name" value="DICT"/>
    <property type="match status" value="1"/>
</dbReference>
<sequence length="478" mass="53280">MSSAPLRLFLPNPMLEGSILQKLETAHRHTTRPIRFGVYYKNTLVALCHALEDHILADDGTPLVITAFQQGKWYLQEAERYADIAQYSRHIAIMAASESGFAEHPTSQLPNVDLVGLDPGDPVAQEWHLIILSPKYTAMVICQELSEADYGSAGVPTSDLERKFYGLWTFEPELVQDTAEIAIAHIKKYNPELAQKLTADKEQIVPSMDRSQNLGAVVSRVVDYLQTGQDNLSIPTAPQKQTLDRNLVSNEIQAFLRMAQLMDMADVNNPMAAAEVVVLAEAIGQLLDLPAWQIKRLRLAALLHRIDPLQKAESVLTDSISTRYQEDAPSCPLTCPLVPGAQVLRTMPRLRAVAQIITHQSEWWNGTGEPAGLAGDEIPLESRILALLADFQWRVNQLKSSNQSREQIFTQALDECKQQQSNRFDPKLVDTLTLLVMGLQQGLDLPIMTPKVSAGIWILDSQWDSHSKISEQIGSYFT</sequence>
<dbReference type="Pfam" id="PF17150">
    <property type="entry name" value="CHASE6_C"/>
    <property type="match status" value="1"/>
</dbReference>